<dbReference type="AlphaFoldDB" id="A0A0H3N004"/>
<sequence length="85" mass="10167">MILNRTELFRGYSLNRFNEICNILSVNKIKYKYKVKNNAYSKKPFSNEITLGNLGQKEDFSYEYLIYVHKDDYEQAESLINSKLR</sequence>
<evidence type="ECO:0008006" key="3">
    <source>
        <dbReference type="Google" id="ProtNLM"/>
    </source>
</evidence>
<protein>
    <recommendedName>
        <fullName evidence="3">DUF2007 domain-containing protein</fullName>
    </recommendedName>
</protein>
<dbReference type="KEGG" id="cdc:CD196_0432"/>
<name>A0A0H3N004_CLODC</name>
<accession>A0A0H3N004</accession>
<evidence type="ECO:0000313" key="2">
    <source>
        <dbReference type="Proteomes" id="UP000002068"/>
    </source>
</evidence>
<dbReference type="RefSeq" id="WP_009888309.1">
    <property type="nucleotide sequence ID" value="NC_013315.1"/>
</dbReference>
<proteinExistence type="predicted"/>
<dbReference type="EMBL" id="FN538970">
    <property type="protein sequence ID" value="CBA60845.1"/>
    <property type="molecule type" value="Genomic_DNA"/>
</dbReference>
<dbReference type="Proteomes" id="UP000002068">
    <property type="component" value="Chromosome"/>
</dbReference>
<reference evidence="1 2" key="1">
    <citation type="journal article" date="2009" name="Genome Biol.">
        <title>Comparative genome and phenotypic analysis of Clostridium difficile 027 strains provides insight into the evolution of a hypervirulent bacterium.</title>
        <authorList>
            <person name="Stabler R.A."/>
            <person name="He M."/>
            <person name="Dawson L."/>
            <person name="Martin M."/>
            <person name="Valiente E."/>
            <person name="Corton C."/>
            <person name="Lawley T.D."/>
            <person name="Sebaihia M."/>
            <person name="Quail M.A."/>
            <person name="Rose G."/>
            <person name="Gerding D.N."/>
            <person name="Gibert M."/>
            <person name="Popoff M.R."/>
            <person name="Parkhill J."/>
            <person name="Dougan G."/>
            <person name="Wren B.W."/>
        </authorList>
    </citation>
    <scope>NUCLEOTIDE SEQUENCE [LARGE SCALE GENOMIC DNA]</scope>
    <source>
        <strain evidence="1 2">CD196</strain>
    </source>
</reference>
<evidence type="ECO:0000313" key="1">
    <source>
        <dbReference type="EMBL" id="CBA60845.1"/>
    </source>
</evidence>
<organism evidence="1 2">
    <name type="scientific">Clostridioides difficile (strain CD196)</name>
    <name type="common">Peptoclostridium difficile</name>
    <dbReference type="NCBI Taxonomy" id="645462"/>
    <lineage>
        <taxon>Bacteria</taxon>
        <taxon>Bacillati</taxon>
        <taxon>Bacillota</taxon>
        <taxon>Clostridia</taxon>
        <taxon>Peptostreptococcales</taxon>
        <taxon>Peptostreptococcaceae</taxon>
        <taxon>Clostridioides</taxon>
    </lineage>
</organism>
<gene>
    <name evidence="1" type="ordered locus">CD196_0432</name>
</gene>
<dbReference type="HOGENOM" id="CLU_189763_0_0_9"/>